<dbReference type="InterPro" id="IPR014721">
    <property type="entry name" value="Ribsml_uS5_D2-typ_fold_subgr"/>
</dbReference>
<dbReference type="PROSITE" id="PS50881">
    <property type="entry name" value="S5_DSRBD"/>
    <property type="match status" value="1"/>
</dbReference>
<dbReference type="InterPro" id="IPR018192">
    <property type="entry name" value="Ribosomal_uS5_N_CS"/>
</dbReference>
<dbReference type="PANTHER" id="PTHR48277:SF1">
    <property type="entry name" value="MITOCHONDRIAL RIBOSOMAL PROTEIN S5"/>
    <property type="match status" value="1"/>
</dbReference>
<evidence type="ECO:0000313" key="12">
    <source>
        <dbReference type="Proteomes" id="UP000463961"/>
    </source>
</evidence>
<evidence type="ECO:0000256" key="4">
    <source>
        <dbReference type="ARBA" id="ARBA00022884"/>
    </source>
</evidence>
<reference evidence="12" key="1">
    <citation type="submission" date="2020-01" db="EMBL/GenBank/DDBJ databases">
        <title>Phosphoaccumulans saitamaens gen. nov., sp. nov., a polyphosphate accumulating bacterium isolated from surface river water.</title>
        <authorList>
            <person name="Watanabe K."/>
            <person name="Suda W."/>
        </authorList>
    </citation>
    <scope>NUCLEOTIDE SEQUENCE [LARGE SCALE GENOMIC DNA]</scope>
    <source>
        <strain evidence="12">ICHIAU1</strain>
    </source>
</reference>
<keyword evidence="12" id="KW-1185">Reference proteome</keyword>
<evidence type="ECO:0000256" key="2">
    <source>
        <dbReference type="ARBA" id="ARBA00008945"/>
    </source>
</evidence>
<evidence type="ECO:0000256" key="1">
    <source>
        <dbReference type="ARBA" id="ARBA00003093"/>
    </source>
</evidence>
<dbReference type="Pfam" id="PF00333">
    <property type="entry name" value="Ribosomal_S5"/>
    <property type="match status" value="1"/>
</dbReference>
<dbReference type="GO" id="GO:0019843">
    <property type="term" value="F:rRNA binding"/>
    <property type="evidence" value="ECO:0007669"/>
    <property type="project" value="UniProtKB-UniRule"/>
</dbReference>
<name>A0A679HXL3_9RHOO</name>
<comment type="similarity">
    <text evidence="2 8 9">Belongs to the universal ribosomal protein uS5 family.</text>
</comment>
<dbReference type="AlphaFoldDB" id="A0A679HXL3"/>
<dbReference type="HAMAP" id="MF_01307_B">
    <property type="entry name" value="Ribosomal_uS5_B"/>
    <property type="match status" value="1"/>
</dbReference>
<dbReference type="Pfam" id="PF03719">
    <property type="entry name" value="Ribosomal_S5_C"/>
    <property type="match status" value="1"/>
</dbReference>
<gene>
    <name evidence="8 11" type="primary">rpsE</name>
    <name evidence="11" type="ORF">ICHIAU1_03870</name>
</gene>
<keyword evidence="6 8" id="KW-0687">Ribonucleoprotein</keyword>
<evidence type="ECO:0000256" key="6">
    <source>
        <dbReference type="ARBA" id="ARBA00023274"/>
    </source>
</evidence>
<dbReference type="EMBL" id="AP022345">
    <property type="protein sequence ID" value="BBU68104.1"/>
    <property type="molecule type" value="Genomic_DNA"/>
</dbReference>
<dbReference type="FunFam" id="3.30.230.10:FF:000002">
    <property type="entry name" value="30S ribosomal protein S5"/>
    <property type="match status" value="1"/>
</dbReference>
<keyword evidence="4 8" id="KW-0694">RNA-binding</keyword>
<dbReference type="GO" id="GO:0003735">
    <property type="term" value="F:structural constituent of ribosome"/>
    <property type="evidence" value="ECO:0007669"/>
    <property type="project" value="UniProtKB-UniRule"/>
</dbReference>
<sequence length="175" mass="18477">MAKAQSRKPQQAEERDESGLREKMVAINRVSKTVKGGRIMSFAALTVVGDGDGGVGMGKGKAREVPLAVQKAMEEARRRLFKVSLKNGTVQHTLMGRHGAAKVIIQPAPEGTGIIAGGAVRNVFEVVGITNVVAKCLGSTNPYNVIRATLNGLKSMNTPSEVAAKRGKTVEEILG</sequence>
<proteinExistence type="inferred from homology"/>
<dbReference type="GO" id="GO:0006412">
    <property type="term" value="P:translation"/>
    <property type="evidence" value="ECO:0007669"/>
    <property type="project" value="UniProtKB-UniRule"/>
</dbReference>
<dbReference type="RefSeq" id="WP_162048951.1">
    <property type="nucleotide sequence ID" value="NZ_AP019011.1"/>
</dbReference>
<dbReference type="GO" id="GO:0005737">
    <property type="term" value="C:cytoplasm"/>
    <property type="evidence" value="ECO:0007669"/>
    <property type="project" value="UniProtKB-ARBA"/>
</dbReference>
<dbReference type="InterPro" id="IPR005712">
    <property type="entry name" value="Ribosomal_uS5_bac-type"/>
</dbReference>
<feature type="region of interest" description="Disordered" evidence="10">
    <location>
        <begin position="1"/>
        <end position="20"/>
    </location>
</feature>
<evidence type="ECO:0000313" key="11">
    <source>
        <dbReference type="EMBL" id="BBU68104.1"/>
    </source>
</evidence>
<dbReference type="SUPFAM" id="SSF54211">
    <property type="entry name" value="Ribosomal protein S5 domain 2-like"/>
    <property type="match status" value="1"/>
</dbReference>
<dbReference type="Gene3D" id="3.30.230.10">
    <property type="match status" value="1"/>
</dbReference>
<comment type="function">
    <text evidence="8">With S4 and S12 plays an important role in translational accuracy.</text>
</comment>
<dbReference type="InterPro" id="IPR000851">
    <property type="entry name" value="Ribosomal_uS5"/>
</dbReference>
<protein>
    <recommendedName>
        <fullName evidence="7 8">Small ribosomal subunit protein uS5</fullName>
    </recommendedName>
</protein>
<dbReference type="OrthoDB" id="9809045at2"/>
<dbReference type="Gene3D" id="3.30.160.20">
    <property type="match status" value="1"/>
</dbReference>
<dbReference type="NCBIfam" id="TIGR01021">
    <property type="entry name" value="rpsE_bact"/>
    <property type="match status" value="1"/>
</dbReference>
<dbReference type="InterPro" id="IPR005324">
    <property type="entry name" value="Ribosomal_uS5_C"/>
</dbReference>
<dbReference type="FunFam" id="3.30.160.20:FF:000001">
    <property type="entry name" value="30S ribosomal protein S5"/>
    <property type="match status" value="1"/>
</dbReference>
<organism evidence="11 12">
    <name type="scientific">Fluviibacter phosphoraccumulans</name>
    <dbReference type="NCBI Taxonomy" id="1751046"/>
    <lineage>
        <taxon>Bacteria</taxon>
        <taxon>Pseudomonadati</taxon>
        <taxon>Pseudomonadota</taxon>
        <taxon>Betaproteobacteria</taxon>
        <taxon>Rhodocyclales</taxon>
        <taxon>Fluviibacteraceae</taxon>
        <taxon>Fluviibacter</taxon>
    </lineage>
</organism>
<evidence type="ECO:0000256" key="3">
    <source>
        <dbReference type="ARBA" id="ARBA00022730"/>
    </source>
</evidence>
<dbReference type="InterPro" id="IPR020568">
    <property type="entry name" value="Ribosomal_Su5_D2-typ_SF"/>
</dbReference>
<dbReference type="SUPFAM" id="SSF54768">
    <property type="entry name" value="dsRNA-binding domain-like"/>
    <property type="match status" value="1"/>
</dbReference>
<dbReference type="GO" id="GO:0015935">
    <property type="term" value="C:small ribosomal subunit"/>
    <property type="evidence" value="ECO:0007669"/>
    <property type="project" value="InterPro"/>
</dbReference>
<evidence type="ECO:0000256" key="9">
    <source>
        <dbReference type="RuleBase" id="RU003823"/>
    </source>
</evidence>
<feature type="compositionally biased region" description="Basic and acidic residues" evidence="10">
    <location>
        <begin position="10"/>
        <end position="20"/>
    </location>
</feature>
<accession>A0A679HXL3</accession>
<evidence type="ECO:0000256" key="7">
    <source>
        <dbReference type="ARBA" id="ARBA00035255"/>
    </source>
</evidence>
<evidence type="ECO:0000256" key="10">
    <source>
        <dbReference type="SAM" id="MobiDB-lite"/>
    </source>
</evidence>
<evidence type="ECO:0000256" key="5">
    <source>
        <dbReference type="ARBA" id="ARBA00022980"/>
    </source>
</evidence>
<comment type="domain">
    <text evidence="8">The N-terminal domain interacts with the head of the 30S subunit; the C-terminal domain interacts with the body and contacts protein S4. The interaction surface between S4 and S5 is involved in control of translational fidelity.</text>
</comment>
<dbReference type="GO" id="GO:0042254">
    <property type="term" value="P:ribosome biogenesis"/>
    <property type="evidence" value="ECO:0007669"/>
    <property type="project" value="UniProtKB-ARBA"/>
</dbReference>
<comment type="subunit">
    <text evidence="8">Part of the 30S ribosomal subunit. Contacts proteins S4 and S8.</text>
</comment>
<evidence type="ECO:0000256" key="8">
    <source>
        <dbReference type="HAMAP-Rule" id="MF_01307"/>
    </source>
</evidence>
<dbReference type="Proteomes" id="UP000463961">
    <property type="component" value="Chromosome"/>
</dbReference>
<keyword evidence="5 8" id="KW-0689">Ribosomal protein</keyword>
<keyword evidence="3 8" id="KW-0699">rRNA-binding</keyword>
<dbReference type="InterPro" id="IPR013810">
    <property type="entry name" value="Ribosomal_uS5_N"/>
</dbReference>
<comment type="function">
    <text evidence="1 8">Located at the back of the 30S subunit body where it stabilizes the conformation of the head with respect to the body.</text>
</comment>
<dbReference type="PANTHER" id="PTHR48277">
    <property type="entry name" value="MITOCHONDRIAL RIBOSOMAL PROTEIN S5"/>
    <property type="match status" value="1"/>
</dbReference>
<dbReference type="PROSITE" id="PS00585">
    <property type="entry name" value="RIBOSOMAL_S5"/>
    <property type="match status" value="1"/>
</dbReference>